<organism evidence="2 3">
    <name type="scientific">Gonium pectorale</name>
    <name type="common">Green alga</name>
    <dbReference type="NCBI Taxonomy" id="33097"/>
    <lineage>
        <taxon>Eukaryota</taxon>
        <taxon>Viridiplantae</taxon>
        <taxon>Chlorophyta</taxon>
        <taxon>core chlorophytes</taxon>
        <taxon>Chlorophyceae</taxon>
        <taxon>CS clade</taxon>
        <taxon>Chlamydomonadales</taxon>
        <taxon>Volvocaceae</taxon>
        <taxon>Gonium</taxon>
    </lineage>
</organism>
<dbReference type="EMBL" id="LSYV01000023">
    <property type="protein sequence ID" value="KXZ49271.1"/>
    <property type="molecule type" value="Genomic_DNA"/>
</dbReference>
<keyword evidence="1" id="KW-0175">Coiled coil</keyword>
<gene>
    <name evidence="2" type="ORF">GPECTOR_22g864</name>
</gene>
<name>A0A150GHE7_GONPE</name>
<keyword evidence="3" id="KW-1185">Reference proteome</keyword>
<dbReference type="Proteomes" id="UP000075714">
    <property type="component" value="Unassembled WGS sequence"/>
</dbReference>
<accession>A0A150GHE7</accession>
<comment type="caution">
    <text evidence="2">The sequence shown here is derived from an EMBL/GenBank/DDBJ whole genome shotgun (WGS) entry which is preliminary data.</text>
</comment>
<evidence type="ECO:0000313" key="2">
    <source>
        <dbReference type="EMBL" id="KXZ49271.1"/>
    </source>
</evidence>
<evidence type="ECO:0000256" key="1">
    <source>
        <dbReference type="SAM" id="Coils"/>
    </source>
</evidence>
<sequence>MDDLRALQDACLRDRQERDQWHSAYLSEQAARRSVEAQLAREAELAAALLRATEARRKAQHGEVTAAVAYQQAVLELTDLQQRHLELQQVYGAWGGAHMREEERLVFEAAAARAQASVAASQLAEERSGRAAEVAALRRQLEEREEAAAAEVAALHESYGGRLSLLEDFKNNLLADKTAAEERWARERAALQAGRRDAGAACEVPW</sequence>
<proteinExistence type="predicted"/>
<protein>
    <submittedName>
        <fullName evidence="2">Uncharacterized protein</fullName>
    </submittedName>
</protein>
<evidence type="ECO:0000313" key="3">
    <source>
        <dbReference type="Proteomes" id="UP000075714"/>
    </source>
</evidence>
<feature type="coiled-coil region" evidence="1">
    <location>
        <begin position="131"/>
        <end position="158"/>
    </location>
</feature>
<dbReference type="OrthoDB" id="10609644at2759"/>
<dbReference type="AlphaFoldDB" id="A0A150GHE7"/>
<reference evidence="3" key="1">
    <citation type="journal article" date="2016" name="Nat. Commun.">
        <title>The Gonium pectorale genome demonstrates co-option of cell cycle regulation during the evolution of multicellularity.</title>
        <authorList>
            <person name="Hanschen E.R."/>
            <person name="Marriage T.N."/>
            <person name="Ferris P.J."/>
            <person name="Hamaji T."/>
            <person name="Toyoda A."/>
            <person name="Fujiyama A."/>
            <person name="Neme R."/>
            <person name="Noguchi H."/>
            <person name="Minakuchi Y."/>
            <person name="Suzuki M."/>
            <person name="Kawai-Toyooka H."/>
            <person name="Smith D.R."/>
            <person name="Sparks H."/>
            <person name="Anderson J."/>
            <person name="Bakaric R."/>
            <person name="Luria V."/>
            <person name="Karger A."/>
            <person name="Kirschner M.W."/>
            <person name="Durand P.M."/>
            <person name="Michod R.E."/>
            <person name="Nozaki H."/>
            <person name="Olson B.J."/>
        </authorList>
    </citation>
    <scope>NUCLEOTIDE SEQUENCE [LARGE SCALE GENOMIC DNA]</scope>
    <source>
        <strain evidence="3">NIES-2863</strain>
    </source>
</reference>